<comment type="similarity">
    <text evidence="1 5">Belongs to the Fmt family.</text>
</comment>
<dbReference type="InterPro" id="IPR041711">
    <property type="entry name" value="Met-tRNA-FMT_N"/>
</dbReference>
<comment type="catalytic activity">
    <reaction evidence="5">
        <text>L-methionyl-tRNA(fMet) + (6R)-10-formyltetrahydrofolate = N-formyl-L-methionyl-tRNA(fMet) + (6S)-5,6,7,8-tetrahydrofolate + H(+)</text>
        <dbReference type="Rhea" id="RHEA:24380"/>
        <dbReference type="Rhea" id="RHEA-COMP:9952"/>
        <dbReference type="Rhea" id="RHEA-COMP:9953"/>
        <dbReference type="ChEBI" id="CHEBI:15378"/>
        <dbReference type="ChEBI" id="CHEBI:57453"/>
        <dbReference type="ChEBI" id="CHEBI:78530"/>
        <dbReference type="ChEBI" id="CHEBI:78844"/>
        <dbReference type="ChEBI" id="CHEBI:195366"/>
        <dbReference type="EC" id="2.1.2.9"/>
    </reaction>
</comment>
<dbReference type="HAMAP" id="MF_00182">
    <property type="entry name" value="Formyl_trans"/>
    <property type="match status" value="1"/>
</dbReference>
<feature type="domain" description="Formyl transferase C-terminal" evidence="7">
    <location>
        <begin position="205"/>
        <end position="303"/>
    </location>
</feature>
<dbReference type="EC" id="2.1.2.9" evidence="2 5"/>
<dbReference type="PANTHER" id="PTHR11138:SF5">
    <property type="entry name" value="METHIONYL-TRNA FORMYLTRANSFERASE, MITOCHONDRIAL"/>
    <property type="match status" value="1"/>
</dbReference>
<dbReference type="Pfam" id="PF00551">
    <property type="entry name" value="Formyl_trans_N"/>
    <property type="match status" value="1"/>
</dbReference>
<dbReference type="InterPro" id="IPR005794">
    <property type="entry name" value="Fmt"/>
</dbReference>
<sequence>MKKELRIIFMGTPEFAVPSLEKLVENNYNVVAVITAPDKPAGRGRKIQISPVKECALRHDIPILQPTNLKSDEFLEELRSYNANLQVVVAFRMLPEKVWDMPEIGTFNLHGSLLPKYRGAAPINWAIINGEKETGVTTFFLKHEIDTGDIILQDSEPIHESDNVGDVYTRLMLKGANLVVKTVQRIEEGDYTLQPQTGEAIPAPKIFKETCEINFDQPTDKVYDFIRGLSPYPAAWTSVEGTTYKVYDTEKVMEDPATAEGKAYLTDNKTYFWFTTQDGFISVKEWQMQGKKRMKIEDFLRGKQF</sequence>
<accession>A0ABP9DB71</accession>
<dbReference type="InterPro" id="IPR002376">
    <property type="entry name" value="Formyl_transf_N"/>
</dbReference>
<dbReference type="PANTHER" id="PTHR11138">
    <property type="entry name" value="METHIONYL-TRNA FORMYLTRANSFERASE"/>
    <property type="match status" value="1"/>
</dbReference>
<dbReference type="InterPro" id="IPR005793">
    <property type="entry name" value="Formyl_trans_C"/>
</dbReference>
<feature type="domain" description="Formyl transferase N-terminal" evidence="6">
    <location>
        <begin position="6"/>
        <end position="182"/>
    </location>
</feature>
<dbReference type="RefSeq" id="WP_345371208.1">
    <property type="nucleotide sequence ID" value="NZ_BAABJX010000029.1"/>
</dbReference>
<comment type="caution">
    <text evidence="8">The sequence shown here is derived from an EMBL/GenBank/DDBJ whole genome shotgun (WGS) entry which is preliminary data.</text>
</comment>
<dbReference type="InterPro" id="IPR044135">
    <property type="entry name" value="Met-tRNA-FMT_C"/>
</dbReference>
<dbReference type="SUPFAM" id="SSF50486">
    <property type="entry name" value="FMT C-terminal domain-like"/>
    <property type="match status" value="1"/>
</dbReference>
<reference evidence="9" key="1">
    <citation type="journal article" date="2019" name="Int. J. Syst. Evol. Microbiol.">
        <title>The Global Catalogue of Microorganisms (GCM) 10K type strain sequencing project: providing services to taxonomists for standard genome sequencing and annotation.</title>
        <authorList>
            <consortium name="The Broad Institute Genomics Platform"/>
            <consortium name="The Broad Institute Genome Sequencing Center for Infectious Disease"/>
            <person name="Wu L."/>
            <person name="Ma J."/>
        </authorList>
    </citation>
    <scope>NUCLEOTIDE SEQUENCE [LARGE SCALE GENOMIC DNA]</scope>
    <source>
        <strain evidence="9">JCM 18326</strain>
    </source>
</reference>
<dbReference type="InterPro" id="IPR011034">
    <property type="entry name" value="Formyl_transferase-like_C_sf"/>
</dbReference>
<evidence type="ECO:0000256" key="5">
    <source>
        <dbReference type="HAMAP-Rule" id="MF_00182"/>
    </source>
</evidence>
<dbReference type="Gene3D" id="3.40.50.12230">
    <property type="match status" value="1"/>
</dbReference>
<evidence type="ECO:0000259" key="6">
    <source>
        <dbReference type="Pfam" id="PF00551"/>
    </source>
</evidence>
<dbReference type="CDD" id="cd08646">
    <property type="entry name" value="FMT_core_Met-tRNA-FMT_N"/>
    <property type="match status" value="1"/>
</dbReference>
<evidence type="ECO:0000259" key="7">
    <source>
        <dbReference type="Pfam" id="PF02911"/>
    </source>
</evidence>
<evidence type="ECO:0000313" key="9">
    <source>
        <dbReference type="Proteomes" id="UP001500298"/>
    </source>
</evidence>
<evidence type="ECO:0000256" key="1">
    <source>
        <dbReference type="ARBA" id="ARBA00010699"/>
    </source>
</evidence>
<organism evidence="8 9">
    <name type="scientific">Algivirga pacifica</name>
    <dbReference type="NCBI Taxonomy" id="1162670"/>
    <lineage>
        <taxon>Bacteria</taxon>
        <taxon>Pseudomonadati</taxon>
        <taxon>Bacteroidota</taxon>
        <taxon>Cytophagia</taxon>
        <taxon>Cytophagales</taxon>
        <taxon>Flammeovirgaceae</taxon>
        <taxon>Algivirga</taxon>
    </lineage>
</organism>
<protein>
    <recommendedName>
        <fullName evidence="2 5">Methionyl-tRNA formyltransferase</fullName>
        <ecNumber evidence="2 5">2.1.2.9</ecNumber>
    </recommendedName>
</protein>
<evidence type="ECO:0000313" key="8">
    <source>
        <dbReference type="EMBL" id="GAA4833721.1"/>
    </source>
</evidence>
<feature type="binding site" evidence="5">
    <location>
        <begin position="112"/>
        <end position="115"/>
    </location>
    <ligand>
        <name>(6S)-5,6,7,8-tetrahydrofolate</name>
        <dbReference type="ChEBI" id="CHEBI:57453"/>
    </ligand>
</feature>
<dbReference type="CDD" id="cd08704">
    <property type="entry name" value="Met_tRNA_FMT_C"/>
    <property type="match status" value="1"/>
</dbReference>
<dbReference type="Proteomes" id="UP001500298">
    <property type="component" value="Unassembled WGS sequence"/>
</dbReference>
<keyword evidence="4 5" id="KW-0648">Protein biosynthesis</keyword>
<comment type="function">
    <text evidence="5">Attaches a formyl group to the free amino group of methionyl-tRNA(fMet). The formyl group appears to play a dual role in the initiator identity of N-formylmethionyl-tRNA by promoting its recognition by IF2 and preventing the misappropriation of this tRNA by the elongation apparatus.</text>
</comment>
<name>A0ABP9DB71_9BACT</name>
<evidence type="ECO:0000256" key="3">
    <source>
        <dbReference type="ARBA" id="ARBA00022679"/>
    </source>
</evidence>
<proteinExistence type="inferred from homology"/>
<evidence type="ECO:0000256" key="2">
    <source>
        <dbReference type="ARBA" id="ARBA00012261"/>
    </source>
</evidence>
<dbReference type="SUPFAM" id="SSF53328">
    <property type="entry name" value="Formyltransferase"/>
    <property type="match status" value="1"/>
</dbReference>
<dbReference type="EMBL" id="BAABJX010000029">
    <property type="protein sequence ID" value="GAA4833721.1"/>
    <property type="molecule type" value="Genomic_DNA"/>
</dbReference>
<dbReference type="NCBIfam" id="TIGR00460">
    <property type="entry name" value="fmt"/>
    <property type="match status" value="1"/>
</dbReference>
<dbReference type="InterPro" id="IPR036477">
    <property type="entry name" value="Formyl_transf_N_sf"/>
</dbReference>
<dbReference type="Pfam" id="PF02911">
    <property type="entry name" value="Formyl_trans_C"/>
    <property type="match status" value="1"/>
</dbReference>
<gene>
    <name evidence="5 8" type="primary">fmt</name>
    <name evidence="8" type="ORF">GCM10023331_18670</name>
</gene>
<evidence type="ECO:0000256" key="4">
    <source>
        <dbReference type="ARBA" id="ARBA00022917"/>
    </source>
</evidence>
<keyword evidence="9" id="KW-1185">Reference proteome</keyword>
<keyword evidence="3 5" id="KW-0808">Transferase</keyword>